<feature type="domain" description="HTH tetR-type" evidence="6">
    <location>
        <begin position="19"/>
        <end position="79"/>
    </location>
</feature>
<dbReference type="AlphaFoldDB" id="A0A851GAA4"/>
<dbReference type="PANTHER" id="PTHR30055">
    <property type="entry name" value="HTH-TYPE TRANSCRIPTIONAL REGULATOR RUTR"/>
    <property type="match status" value="1"/>
</dbReference>
<reference evidence="7 8" key="1">
    <citation type="submission" date="2020-07" db="EMBL/GenBank/DDBJ databases">
        <title>Roseicoccus Jingziensis gen. nov., sp. nov., isolated from coastal seawater.</title>
        <authorList>
            <person name="Feng X."/>
        </authorList>
    </citation>
    <scope>NUCLEOTIDE SEQUENCE [LARGE SCALE GENOMIC DNA]</scope>
    <source>
        <strain evidence="7 8">N1E253</strain>
    </source>
</reference>
<keyword evidence="3" id="KW-0804">Transcription</keyword>
<evidence type="ECO:0000256" key="1">
    <source>
        <dbReference type="ARBA" id="ARBA00023015"/>
    </source>
</evidence>
<dbReference type="SUPFAM" id="SSF48498">
    <property type="entry name" value="Tetracyclin repressor-like, C-terminal domain"/>
    <property type="match status" value="1"/>
</dbReference>
<dbReference type="GO" id="GO:0000976">
    <property type="term" value="F:transcription cis-regulatory region binding"/>
    <property type="evidence" value="ECO:0007669"/>
    <property type="project" value="TreeGrafter"/>
</dbReference>
<keyword evidence="8" id="KW-1185">Reference proteome</keyword>
<organism evidence="7 8">
    <name type="scientific">Oceaniferula marina</name>
    <dbReference type="NCBI Taxonomy" id="2748318"/>
    <lineage>
        <taxon>Bacteria</taxon>
        <taxon>Pseudomonadati</taxon>
        <taxon>Verrucomicrobiota</taxon>
        <taxon>Verrucomicrobiia</taxon>
        <taxon>Verrucomicrobiales</taxon>
        <taxon>Verrucomicrobiaceae</taxon>
        <taxon>Oceaniferula</taxon>
    </lineage>
</organism>
<feature type="DNA-binding region" description="H-T-H motif" evidence="4">
    <location>
        <begin position="42"/>
        <end position="61"/>
    </location>
</feature>
<dbReference type="InterPro" id="IPR001647">
    <property type="entry name" value="HTH_TetR"/>
</dbReference>
<dbReference type="PANTHER" id="PTHR30055:SF234">
    <property type="entry name" value="HTH-TYPE TRANSCRIPTIONAL REGULATOR BETI"/>
    <property type="match status" value="1"/>
</dbReference>
<evidence type="ECO:0000259" key="6">
    <source>
        <dbReference type="PROSITE" id="PS50977"/>
    </source>
</evidence>
<feature type="compositionally biased region" description="Low complexity" evidence="5">
    <location>
        <begin position="9"/>
        <end position="21"/>
    </location>
</feature>
<dbReference type="Gene3D" id="1.10.357.10">
    <property type="entry name" value="Tetracycline Repressor, domain 2"/>
    <property type="match status" value="1"/>
</dbReference>
<dbReference type="EMBL" id="JACBAZ010000001">
    <property type="protein sequence ID" value="NWK54336.1"/>
    <property type="molecule type" value="Genomic_DNA"/>
</dbReference>
<dbReference type="InterPro" id="IPR009057">
    <property type="entry name" value="Homeodomain-like_sf"/>
</dbReference>
<name>A0A851GAA4_9BACT</name>
<dbReference type="Proteomes" id="UP000557872">
    <property type="component" value="Unassembled WGS sequence"/>
</dbReference>
<proteinExistence type="predicted"/>
<feature type="region of interest" description="Disordered" evidence="5">
    <location>
        <begin position="1"/>
        <end position="21"/>
    </location>
</feature>
<dbReference type="InterPro" id="IPR050109">
    <property type="entry name" value="HTH-type_TetR-like_transc_reg"/>
</dbReference>
<dbReference type="SUPFAM" id="SSF46689">
    <property type="entry name" value="Homeodomain-like"/>
    <property type="match status" value="1"/>
</dbReference>
<evidence type="ECO:0000256" key="5">
    <source>
        <dbReference type="SAM" id="MobiDB-lite"/>
    </source>
</evidence>
<evidence type="ECO:0000313" key="7">
    <source>
        <dbReference type="EMBL" id="NWK54336.1"/>
    </source>
</evidence>
<accession>A0A851GAA4</accession>
<sequence>MSESGNHLSASESEQKQASSTKEQVLSCAVPLFAEKGYRDVTCAEVSRAAEANIAAINYHFGSKENLYRLSMRRAFELANKKYPFNAGIDKDSTPEAQLLAMMSAMIRRNFDDGPAGYLNRIMAHQVSRPTAPHALVIEEISNLQGNHLSEIIRKITGELSEPFLQQAKMNVVALCVFPRWAPAMKQHLFPAPPSEEDLTLWAEHQHRFALAGLQSLKMTDPS</sequence>
<comment type="caution">
    <text evidence="7">The sequence shown here is derived from an EMBL/GenBank/DDBJ whole genome shotgun (WGS) entry which is preliminary data.</text>
</comment>
<dbReference type="InterPro" id="IPR036271">
    <property type="entry name" value="Tet_transcr_reg_TetR-rel_C_sf"/>
</dbReference>
<dbReference type="RefSeq" id="WP_178930872.1">
    <property type="nucleotide sequence ID" value="NZ_JACBAZ010000001.1"/>
</dbReference>
<evidence type="ECO:0000313" key="8">
    <source>
        <dbReference type="Proteomes" id="UP000557872"/>
    </source>
</evidence>
<gene>
    <name evidence="7" type="ORF">HW115_01845</name>
</gene>
<protein>
    <submittedName>
        <fullName evidence="7">CerR family C-terminal domain-containing protein</fullName>
    </submittedName>
</protein>
<dbReference type="Gene3D" id="1.10.10.60">
    <property type="entry name" value="Homeodomain-like"/>
    <property type="match status" value="1"/>
</dbReference>
<evidence type="ECO:0000256" key="2">
    <source>
        <dbReference type="ARBA" id="ARBA00023125"/>
    </source>
</evidence>
<keyword evidence="2 4" id="KW-0238">DNA-binding</keyword>
<dbReference type="GO" id="GO:0003700">
    <property type="term" value="F:DNA-binding transcription factor activity"/>
    <property type="evidence" value="ECO:0007669"/>
    <property type="project" value="TreeGrafter"/>
</dbReference>
<keyword evidence="1" id="KW-0805">Transcription regulation</keyword>
<evidence type="ECO:0000256" key="4">
    <source>
        <dbReference type="PROSITE-ProRule" id="PRU00335"/>
    </source>
</evidence>
<dbReference type="PRINTS" id="PR00455">
    <property type="entry name" value="HTHTETR"/>
</dbReference>
<dbReference type="Pfam" id="PF00440">
    <property type="entry name" value="TetR_N"/>
    <property type="match status" value="1"/>
</dbReference>
<evidence type="ECO:0000256" key="3">
    <source>
        <dbReference type="ARBA" id="ARBA00023163"/>
    </source>
</evidence>
<dbReference type="PROSITE" id="PS50977">
    <property type="entry name" value="HTH_TETR_2"/>
    <property type="match status" value="1"/>
</dbReference>